<accession>A0ABP8QFD9</accession>
<gene>
    <name evidence="1" type="ORF">GCM10023095_27100</name>
</gene>
<protein>
    <submittedName>
        <fullName evidence="1">Uncharacterized protein</fullName>
    </submittedName>
</protein>
<proteinExistence type="predicted"/>
<keyword evidence="2" id="KW-1185">Reference proteome</keyword>
<sequence length="66" mass="6813">MSRLQDGLQLGGVDGIRAEAAVAAMRLHQAKGFVHLASRHHLICALSVDAGPRLGKAPAGSNSKQA</sequence>
<name>A0ABP8QFD9_9GAMM</name>
<comment type="caution">
    <text evidence="1">The sequence shown here is derived from an EMBL/GenBank/DDBJ whole genome shotgun (WGS) entry which is preliminary data.</text>
</comment>
<evidence type="ECO:0000313" key="1">
    <source>
        <dbReference type="EMBL" id="GAA4502448.1"/>
    </source>
</evidence>
<organism evidence="1 2">
    <name type="scientific">Pseudaeromonas paramecii</name>
    <dbReference type="NCBI Taxonomy" id="2138166"/>
    <lineage>
        <taxon>Bacteria</taxon>
        <taxon>Pseudomonadati</taxon>
        <taxon>Pseudomonadota</taxon>
        <taxon>Gammaproteobacteria</taxon>
        <taxon>Aeromonadales</taxon>
        <taxon>Aeromonadaceae</taxon>
        <taxon>Pseudaeromonas</taxon>
    </lineage>
</organism>
<evidence type="ECO:0000313" key="2">
    <source>
        <dbReference type="Proteomes" id="UP001501321"/>
    </source>
</evidence>
<reference evidence="2" key="1">
    <citation type="journal article" date="2019" name="Int. J. Syst. Evol. Microbiol.">
        <title>The Global Catalogue of Microorganisms (GCM) 10K type strain sequencing project: providing services to taxonomists for standard genome sequencing and annotation.</title>
        <authorList>
            <consortium name="The Broad Institute Genomics Platform"/>
            <consortium name="The Broad Institute Genome Sequencing Center for Infectious Disease"/>
            <person name="Wu L."/>
            <person name="Ma J."/>
        </authorList>
    </citation>
    <scope>NUCLEOTIDE SEQUENCE [LARGE SCALE GENOMIC DNA]</scope>
    <source>
        <strain evidence="2">JCM 32226</strain>
    </source>
</reference>
<dbReference type="Proteomes" id="UP001501321">
    <property type="component" value="Unassembled WGS sequence"/>
</dbReference>
<dbReference type="EMBL" id="BAABFC010000020">
    <property type="protein sequence ID" value="GAA4502448.1"/>
    <property type="molecule type" value="Genomic_DNA"/>
</dbReference>